<protein>
    <submittedName>
        <fullName evidence="1">Chaperone clpb, putative</fullName>
    </submittedName>
</protein>
<organism evidence="1">
    <name type="scientific">Arundo donax</name>
    <name type="common">Giant reed</name>
    <name type="synonym">Donax arundinaceus</name>
    <dbReference type="NCBI Taxonomy" id="35708"/>
    <lineage>
        <taxon>Eukaryota</taxon>
        <taxon>Viridiplantae</taxon>
        <taxon>Streptophyta</taxon>
        <taxon>Embryophyta</taxon>
        <taxon>Tracheophyta</taxon>
        <taxon>Spermatophyta</taxon>
        <taxon>Magnoliopsida</taxon>
        <taxon>Liliopsida</taxon>
        <taxon>Poales</taxon>
        <taxon>Poaceae</taxon>
        <taxon>PACMAD clade</taxon>
        <taxon>Arundinoideae</taxon>
        <taxon>Arundineae</taxon>
        <taxon>Arundo</taxon>
    </lineage>
</organism>
<name>A0A0A9DY22_ARUDO</name>
<evidence type="ECO:0000313" key="1">
    <source>
        <dbReference type="EMBL" id="JAD90575.1"/>
    </source>
</evidence>
<sequence length="32" mass="3421">MALATDLTAISWPITLLWSTSSKSSSFSLSDC</sequence>
<reference evidence="1" key="2">
    <citation type="journal article" date="2015" name="Data Brief">
        <title>Shoot transcriptome of the giant reed, Arundo donax.</title>
        <authorList>
            <person name="Barrero R.A."/>
            <person name="Guerrero F.D."/>
            <person name="Moolhuijzen P."/>
            <person name="Goolsby J.A."/>
            <person name="Tidwell J."/>
            <person name="Bellgard S.E."/>
            <person name="Bellgard M.I."/>
        </authorList>
    </citation>
    <scope>NUCLEOTIDE SEQUENCE</scope>
    <source>
        <tissue evidence="1">Shoot tissue taken approximately 20 cm above the soil surface</tissue>
    </source>
</reference>
<accession>A0A0A9DY22</accession>
<dbReference type="EMBL" id="GBRH01207320">
    <property type="protein sequence ID" value="JAD90575.1"/>
    <property type="molecule type" value="Transcribed_RNA"/>
</dbReference>
<dbReference type="AlphaFoldDB" id="A0A0A9DY22"/>
<proteinExistence type="predicted"/>
<reference evidence="1" key="1">
    <citation type="submission" date="2014-09" db="EMBL/GenBank/DDBJ databases">
        <authorList>
            <person name="Magalhaes I.L.F."/>
            <person name="Oliveira U."/>
            <person name="Santos F.R."/>
            <person name="Vidigal T.H.D.A."/>
            <person name="Brescovit A.D."/>
            <person name="Santos A.J."/>
        </authorList>
    </citation>
    <scope>NUCLEOTIDE SEQUENCE</scope>
    <source>
        <tissue evidence="1">Shoot tissue taken approximately 20 cm above the soil surface</tissue>
    </source>
</reference>